<comment type="caution">
    <text evidence="1">The sequence shown here is derived from an EMBL/GenBank/DDBJ whole genome shotgun (WGS) entry which is preliminary data.</text>
</comment>
<proteinExistence type="predicted"/>
<reference evidence="1" key="1">
    <citation type="journal article" date="2014" name="Front. Microbiol.">
        <title>High frequency of phylogenetically diverse reductive dehalogenase-homologous genes in deep subseafloor sedimentary metagenomes.</title>
        <authorList>
            <person name="Kawai M."/>
            <person name="Futagami T."/>
            <person name="Toyoda A."/>
            <person name="Takaki Y."/>
            <person name="Nishi S."/>
            <person name="Hori S."/>
            <person name="Arai W."/>
            <person name="Tsubouchi T."/>
            <person name="Morono Y."/>
            <person name="Uchiyama I."/>
            <person name="Ito T."/>
            <person name="Fujiyama A."/>
            <person name="Inagaki F."/>
            <person name="Takami H."/>
        </authorList>
    </citation>
    <scope>NUCLEOTIDE SEQUENCE</scope>
    <source>
        <strain evidence="1">Expedition CK06-06</strain>
    </source>
</reference>
<protein>
    <submittedName>
        <fullName evidence="1">Uncharacterized protein</fullName>
    </submittedName>
</protein>
<gene>
    <name evidence="1" type="ORF">S03H2_33820</name>
</gene>
<name>X1FZ13_9ZZZZ</name>
<sequence length="238" mass="25463">MNRHYALARQAILRALTAYTGVTTADGATPANNTLICANLKGRNDFITNKTILIGSGDSNREDSGASAFGTLTGKITVVTPFGAQIKKGTIFRVLNISTVQADIADIKAQVNKLAGSEVDTQVTGKDLTAVGGGTSGEDGADILTISTTTRKKVHMLTVSMKNCQAAANIIVRLYTKVYGNFEEFYSQTFIKDTDPDAIMAINGTLAILADLRVEMHSDDALDNNVTVPYSYILEDME</sequence>
<accession>X1FZ13</accession>
<organism evidence="1">
    <name type="scientific">marine sediment metagenome</name>
    <dbReference type="NCBI Taxonomy" id="412755"/>
    <lineage>
        <taxon>unclassified sequences</taxon>
        <taxon>metagenomes</taxon>
        <taxon>ecological metagenomes</taxon>
    </lineage>
</organism>
<dbReference type="EMBL" id="BARU01020607">
    <property type="protein sequence ID" value="GAH50911.1"/>
    <property type="molecule type" value="Genomic_DNA"/>
</dbReference>
<dbReference type="AlphaFoldDB" id="X1FZ13"/>
<evidence type="ECO:0000313" key="1">
    <source>
        <dbReference type="EMBL" id="GAH50911.1"/>
    </source>
</evidence>